<organism evidence="2 3">
    <name type="scientific">Rhodococcus pyridinivorans KG-16</name>
    <dbReference type="NCBI Taxonomy" id="1441730"/>
    <lineage>
        <taxon>Bacteria</taxon>
        <taxon>Bacillati</taxon>
        <taxon>Actinomycetota</taxon>
        <taxon>Actinomycetes</taxon>
        <taxon>Mycobacteriales</taxon>
        <taxon>Nocardiaceae</taxon>
        <taxon>Rhodococcus</taxon>
    </lineage>
</organism>
<reference evidence="2 3" key="2">
    <citation type="journal article" date="2016" name="Genome Announc.">
        <title>Draft Genome Sequence of a Versatile Hydrocarbon-Degrading Bacterium, Rhodococcus pyridinivorans Strain KG-16, Collected from Oil Fields in India.</title>
        <authorList>
            <person name="Aggarwal R.K."/>
            <person name="Dawar C."/>
            <person name="Phanindranath R."/>
            <person name="Mutnuri L."/>
            <person name="Dayal A.M."/>
        </authorList>
    </citation>
    <scope>NUCLEOTIDE SEQUENCE [LARGE SCALE GENOMIC DNA]</scope>
    <source>
        <strain evidence="2 3">KG-16</strain>
    </source>
</reference>
<dbReference type="AlphaFoldDB" id="A0A0V9UF13"/>
<accession>A0A0V9UF13</accession>
<evidence type="ECO:0000313" key="2">
    <source>
        <dbReference type="EMBL" id="KSZ56612.1"/>
    </source>
</evidence>
<evidence type="ECO:0000313" key="3">
    <source>
        <dbReference type="Proteomes" id="UP000053060"/>
    </source>
</evidence>
<protein>
    <submittedName>
        <fullName evidence="2">Uncharacterized protein</fullName>
    </submittedName>
</protein>
<reference evidence="3" key="1">
    <citation type="submission" date="2015-01" db="EMBL/GenBank/DDBJ databases">
        <title>Draft genome sequence of Rhodococcus pyridinivorans strain KG-16, a hydrocarbon-degrading bacterium.</title>
        <authorList>
            <person name="Aggarwal R.K."/>
            <person name="Dawar C."/>
        </authorList>
    </citation>
    <scope>NUCLEOTIDE SEQUENCE [LARGE SCALE GENOMIC DNA]</scope>
    <source>
        <strain evidence="3">KG-16</strain>
    </source>
</reference>
<name>A0A0V9UF13_9NOCA</name>
<evidence type="ECO:0000256" key="1">
    <source>
        <dbReference type="SAM" id="MobiDB-lite"/>
    </source>
</evidence>
<sequence>MRSGEVTEIRSVVYRAAGRLNECVDTCSVAVSVLCEVCTDCQVWVFADCSTCERSAVARRQAGQWVYGMRLRSQRQRVGAIPNSTKISPSGGISEEKPADDDLRIAVQRRSDL</sequence>
<gene>
    <name evidence="2" type="ORF">Z045_22735</name>
</gene>
<feature type="region of interest" description="Disordered" evidence="1">
    <location>
        <begin position="77"/>
        <end position="99"/>
    </location>
</feature>
<comment type="caution">
    <text evidence="2">The sequence shown here is derived from an EMBL/GenBank/DDBJ whole genome shotgun (WGS) entry which is preliminary data.</text>
</comment>
<dbReference type="EMBL" id="AZXY01000014">
    <property type="protein sequence ID" value="KSZ56612.1"/>
    <property type="molecule type" value="Genomic_DNA"/>
</dbReference>
<proteinExistence type="predicted"/>
<dbReference type="Proteomes" id="UP000053060">
    <property type="component" value="Unassembled WGS sequence"/>
</dbReference>